<evidence type="ECO:0000313" key="3">
    <source>
        <dbReference type="Proteomes" id="UP000557717"/>
    </source>
</evidence>
<evidence type="ECO:0000313" key="2">
    <source>
        <dbReference type="EMBL" id="MBB5350348.1"/>
    </source>
</evidence>
<organism evidence="2 3">
    <name type="scientific">Haloferula luteola</name>
    <dbReference type="NCBI Taxonomy" id="595692"/>
    <lineage>
        <taxon>Bacteria</taxon>
        <taxon>Pseudomonadati</taxon>
        <taxon>Verrucomicrobiota</taxon>
        <taxon>Verrucomicrobiia</taxon>
        <taxon>Verrucomicrobiales</taxon>
        <taxon>Verrucomicrobiaceae</taxon>
        <taxon>Haloferula</taxon>
    </lineage>
</organism>
<evidence type="ECO:0000256" key="1">
    <source>
        <dbReference type="SAM" id="SignalP"/>
    </source>
</evidence>
<keyword evidence="1" id="KW-0732">Signal</keyword>
<protein>
    <recommendedName>
        <fullName evidence="4">Lipid A deacylase LpxR family protein</fullName>
    </recommendedName>
</protein>
<keyword evidence="3" id="KW-1185">Reference proteome</keyword>
<dbReference type="EMBL" id="JACHFD010000002">
    <property type="protein sequence ID" value="MBB5350348.1"/>
    <property type="molecule type" value="Genomic_DNA"/>
</dbReference>
<dbReference type="Proteomes" id="UP000557717">
    <property type="component" value="Unassembled WGS sequence"/>
</dbReference>
<dbReference type="AlphaFoldDB" id="A0A840V6E6"/>
<accession>A0A840V6E6</accession>
<name>A0A840V6E6_9BACT</name>
<dbReference type="InterPro" id="IPR018707">
    <property type="entry name" value="LpxR"/>
</dbReference>
<proteinExistence type="predicted"/>
<dbReference type="RefSeq" id="WP_184015569.1">
    <property type="nucleotide sequence ID" value="NZ_JACHFD010000002.1"/>
</dbReference>
<sequence>MKNFLRTFGALGVMGLISAQAALPDPTFDDDGYLTFYLDNDLFGGEDRDYTNGARLAWISGSERVEDLIGVQRYLRRLTGDADSFEVFQKVTGFEHPEQIVYNYGFSLTQLMYTPQDNASYAQPPFQRRYAGWTGVGFSLHVKDERILNSVELSVGTTGPDSFAEATQDFIHDLRGVEKFNGWDQQIPSELTVDLSFIQKRRLDFAQMGYGILRVDGIGEWGVRLGTFRTDAHLGGMFRVGYNLPPDFSDPRLSPTAYTHRYFNSGFDYDSDWSVFLLAGGSLTGVAHDATLDGPMFSDFNTGIQRRPFVAEVYAGFGVRYRRLELSYAHTWRTEEYRTQRGIAQVGTVGVKLRF</sequence>
<comment type="caution">
    <text evidence="2">The sequence shown here is derived from an EMBL/GenBank/DDBJ whole genome shotgun (WGS) entry which is preliminary data.</text>
</comment>
<dbReference type="Pfam" id="PF09982">
    <property type="entry name" value="LpxR"/>
    <property type="match status" value="1"/>
</dbReference>
<feature type="chain" id="PRO_5032988132" description="Lipid A deacylase LpxR family protein" evidence="1">
    <location>
        <begin position="22"/>
        <end position="355"/>
    </location>
</feature>
<dbReference type="InterPro" id="IPR037107">
    <property type="entry name" value="Put_OMP_sf"/>
</dbReference>
<gene>
    <name evidence="2" type="ORF">HNR46_000572</name>
</gene>
<dbReference type="Gene3D" id="2.40.128.140">
    <property type="entry name" value="Outer membrane protein"/>
    <property type="match status" value="1"/>
</dbReference>
<reference evidence="2 3" key="1">
    <citation type="submission" date="2020-08" db="EMBL/GenBank/DDBJ databases">
        <title>Genomic Encyclopedia of Type Strains, Phase IV (KMG-IV): sequencing the most valuable type-strain genomes for metagenomic binning, comparative biology and taxonomic classification.</title>
        <authorList>
            <person name="Goeker M."/>
        </authorList>
    </citation>
    <scope>NUCLEOTIDE SEQUENCE [LARGE SCALE GENOMIC DNA]</scope>
    <source>
        <strain evidence="2 3">YC6886</strain>
    </source>
</reference>
<feature type="signal peptide" evidence="1">
    <location>
        <begin position="1"/>
        <end position="21"/>
    </location>
</feature>
<evidence type="ECO:0008006" key="4">
    <source>
        <dbReference type="Google" id="ProtNLM"/>
    </source>
</evidence>